<comment type="pathway">
    <text evidence="1 7">Cofactor biosynthesis; thiamine diphosphate biosynthesis; thiamine diphosphate from thiamine: step 1/1.</text>
</comment>
<organism evidence="10 11">
    <name type="scientific">Arthroderma otae (strain ATCC MYA-4605 / CBS 113480)</name>
    <name type="common">Microsporum canis</name>
    <dbReference type="NCBI Taxonomy" id="554155"/>
    <lineage>
        <taxon>Eukaryota</taxon>
        <taxon>Fungi</taxon>
        <taxon>Dikarya</taxon>
        <taxon>Ascomycota</taxon>
        <taxon>Pezizomycotina</taxon>
        <taxon>Eurotiomycetes</taxon>
        <taxon>Eurotiomycetidae</taxon>
        <taxon>Onygenales</taxon>
        <taxon>Arthrodermataceae</taxon>
        <taxon>Microsporum</taxon>
    </lineage>
</organism>
<keyword evidence="8" id="KW-0472">Membrane</keyword>
<protein>
    <recommendedName>
        <fullName evidence="7">Thiamine pyrophosphokinase</fullName>
        <ecNumber evidence="7">2.7.6.2</ecNumber>
    </recommendedName>
</protein>
<dbReference type="GO" id="GO:0016301">
    <property type="term" value="F:kinase activity"/>
    <property type="evidence" value="ECO:0007669"/>
    <property type="project" value="UniProtKB-UniRule"/>
</dbReference>
<dbReference type="InterPro" id="IPR007371">
    <property type="entry name" value="TPK_catalytic"/>
</dbReference>
<dbReference type="AlphaFoldDB" id="C5FPA6"/>
<dbReference type="InterPro" id="IPR036759">
    <property type="entry name" value="TPK_catalytic_sf"/>
</dbReference>
<dbReference type="STRING" id="554155.C5FPA6"/>
<dbReference type="GeneID" id="9224574"/>
<dbReference type="Pfam" id="PF04265">
    <property type="entry name" value="TPK_B1_binding"/>
    <property type="match status" value="1"/>
</dbReference>
<sequence>MQWHPAQFFNDYAPPVPFALLILNQPINKNAFRLLKRHACFIICADGGANHYYNNMKSIGLEGTELPNVIVGDLDSIHLDVLRHYESLGVKVVKNPDQYSTDFMKCLSYLAGNCKDILNTVKQQGRGDSGSCFKSEAGDLDVVIFGGLGGRVDQGFAQIHHLYCATPSASEQIIRPNGETYLVSEESISFFLHQGKNTIFTPGGIIPIGGPSLISTQGLEWDVINWKTEFGGRLSTSNHIRAESVEVETSIPVLFTVELAPYLKYLQIIFIMGLPFDGSIGGIIFSLEVAIISQR</sequence>
<comment type="similarity">
    <text evidence="2 7">Belongs to the thiamine pyrophosphokinase family.</text>
</comment>
<dbReference type="VEuPathDB" id="FungiDB:MCYG_04241"/>
<dbReference type="EMBL" id="DS995704">
    <property type="protein sequence ID" value="EEQ31422.1"/>
    <property type="molecule type" value="Genomic_DNA"/>
</dbReference>
<dbReference type="HOGENOM" id="CLU_044237_0_0_1"/>
<comment type="catalytic activity">
    <reaction evidence="7">
        <text>thiamine + ATP = thiamine diphosphate + AMP + H(+)</text>
        <dbReference type="Rhea" id="RHEA:11576"/>
        <dbReference type="ChEBI" id="CHEBI:15378"/>
        <dbReference type="ChEBI" id="CHEBI:18385"/>
        <dbReference type="ChEBI" id="CHEBI:30616"/>
        <dbReference type="ChEBI" id="CHEBI:58937"/>
        <dbReference type="ChEBI" id="CHEBI:456215"/>
    </reaction>
</comment>
<evidence type="ECO:0000256" key="6">
    <source>
        <dbReference type="ARBA" id="ARBA00022840"/>
    </source>
</evidence>
<keyword evidence="8" id="KW-0812">Transmembrane</keyword>
<dbReference type="GO" id="GO:0006772">
    <property type="term" value="P:thiamine metabolic process"/>
    <property type="evidence" value="ECO:0007669"/>
    <property type="project" value="InterPro"/>
</dbReference>
<accession>C5FPA6</accession>
<dbReference type="Gene3D" id="3.40.50.10240">
    <property type="entry name" value="Thiamin pyrophosphokinase, catalytic domain"/>
    <property type="match status" value="1"/>
</dbReference>
<dbReference type="InterPro" id="IPR007373">
    <property type="entry name" value="Thiamin_PyroPKinase_B1-bd"/>
</dbReference>
<dbReference type="PANTHER" id="PTHR13622:SF8">
    <property type="entry name" value="THIAMIN PYROPHOSPHOKINASE 1"/>
    <property type="match status" value="1"/>
</dbReference>
<dbReference type="Proteomes" id="UP000002035">
    <property type="component" value="Unassembled WGS sequence"/>
</dbReference>
<dbReference type="PANTHER" id="PTHR13622">
    <property type="entry name" value="THIAMIN PYROPHOSPHOKINASE"/>
    <property type="match status" value="1"/>
</dbReference>
<keyword evidence="11" id="KW-1185">Reference proteome</keyword>
<dbReference type="OMA" id="HHLYMMT"/>
<dbReference type="InterPro" id="IPR016966">
    <property type="entry name" value="Thiamin_pyrophosphokinase_euk"/>
</dbReference>
<feature type="domain" description="Thiamin pyrophosphokinase thiamin-binding" evidence="9">
    <location>
        <begin position="195"/>
        <end position="253"/>
    </location>
</feature>
<keyword evidence="3 7" id="KW-0808">Transferase</keyword>
<dbReference type="Pfam" id="PF04263">
    <property type="entry name" value="TPK_catalytic"/>
    <property type="match status" value="1"/>
</dbReference>
<dbReference type="PIRSF" id="PIRSF031057">
    <property type="entry name" value="Thiamin_pyrophosphokinase"/>
    <property type="match status" value="1"/>
</dbReference>
<evidence type="ECO:0000259" key="9">
    <source>
        <dbReference type="SMART" id="SM00983"/>
    </source>
</evidence>
<evidence type="ECO:0000256" key="2">
    <source>
        <dbReference type="ARBA" id="ARBA00006785"/>
    </source>
</evidence>
<dbReference type="GO" id="GO:0004788">
    <property type="term" value="F:thiamine diphosphokinase activity"/>
    <property type="evidence" value="ECO:0007669"/>
    <property type="project" value="UniProtKB-UniRule"/>
</dbReference>
<dbReference type="SUPFAM" id="SSF63999">
    <property type="entry name" value="Thiamin pyrophosphokinase, catalytic domain"/>
    <property type="match status" value="1"/>
</dbReference>
<keyword evidence="8" id="KW-1133">Transmembrane helix</keyword>
<keyword evidence="4 7" id="KW-0547">Nucleotide-binding</keyword>
<dbReference type="RefSeq" id="XP_002846504.1">
    <property type="nucleotide sequence ID" value="XM_002846458.1"/>
</dbReference>
<keyword evidence="5 7" id="KW-0418">Kinase</keyword>
<evidence type="ECO:0000313" key="10">
    <source>
        <dbReference type="EMBL" id="EEQ31422.1"/>
    </source>
</evidence>
<evidence type="ECO:0000256" key="5">
    <source>
        <dbReference type="ARBA" id="ARBA00022777"/>
    </source>
</evidence>
<dbReference type="CDD" id="cd07995">
    <property type="entry name" value="TPK"/>
    <property type="match status" value="1"/>
</dbReference>
<dbReference type="NCBIfam" id="TIGR01378">
    <property type="entry name" value="thi_PPkinase"/>
    <property type="match status" value="1"/>
</dbReference>
<dbReference type="UniPathway" id="UPA00060">
    <property type="reaction ID" value="UER00597"/>
</dbReference>
<dbReference type="GO" id="GO:0009229">
    <property type="term" value="P:thiamine diphosphate biosynthetic process"/>
    <property type="evidence" value="ECO:0007669"/>
    <property type="project" value="UniProtKB-UniRule"/>
</dbReference>
<evidence type="ECO:0000256" key="4">
    <source>
        <dbReference type="ARBA" id="ARBA00022741"/>
    </source>
</evidence>
<reference evidence="11" key="1">
    <citation type="journal article" date="2012" name="MBio">
        <title>Comparative genome analysis of Trichophyton rubrum and related dermatophytes reveals candidate genes involved in infection.</title>
        <authorList>
            <person name="Martinez D.A."/>
            <person name="Oliver B.G."/>
            <person name="Graeser Y."/>
            <person name="Goldberg J.M."/>
            <person name="Li W."/>
            <person name="Martinez-Rossi N.M."/>
            <person name="Monod M."/>
            <person name="Shelest E."/>
            <person name="Barton R.C."/>
            <person name="Birch E."/>
            <person name="Brakhage A.A."/>
            <person name="Chen Z."/>
            <person name="Gurr S.J."/>
            <person name="Heiman D."/>
            <person name="Heitman J."/>
            <person name="Kosti I."/>
            <person name="Rossi A."/>
            <person name="Saif S."/>
            <person name="Samalova M."/>
            <person name="Saunders C.W."/>
            <person name="Shea T."/>
            <person name="Summerbell R.C."/>
            <person name="Xu J."/>
            <person name="Young S."/>
            <person name="Zeng Q."/>
            <person name="Birren B.W."/>
            <person name="Cuomo C.A."/>
            <person name="White T.C."/>
        </authorList>
    </citation>
    <scope>NUCLEOTIDE SEQUENCE [LARGE SCALE GENOMIC DNA]</scope>
    <source>
        <strain evidence="11">ATCC MYA-4605 / CBS 113480</strain>
    </source>
</reference>
<dbReference type="SMART" id="SM00983">
    <property type="entry name" value="TPK_B1_binding"/>
    <property type="match status" value="1"/>
</dbReference>
<evidence type="ECO:0000256" key="8">
    <source>
        <dbReference type="SAM" id="Phobius"/>
    </source>
</evidence>
<dbReference type="GO" id="GO:0030975">
    <property type="term" value="F:thiamine binding"/>
    <property type="evidence" value="ECO:0007669"/>
    <property type="project" value="UniProtKB-UniRule"/>
</dbReference>
<dbReference type="OrthoDB" id="25149at2759"/>
<dbReference type="SUPFAM" id="SSF63862">
    <property type="entry name" value="Thiamin pyrophosphokinase, substrate-binding domain"/>
    <property type="match status" value="1"/>
</dbReference>
<evidence type="ECO:0000313" key="11">
    <source>
        <dbReference type="Proteomes" id="UP000002035"/>
    </source>
</evidence>
<evidence type="ECO:0000256" key="3">
    <source>
        <dbReference type="ARBA" id="ARBA00022679"/>
    </source>
</evidence>
<dbReference type="GO" id="GO:0005524">
    <property type="term" value="F:ATP binding"/>
    <property type="evidence" value="ECO:0007669"/>
    <property type="project" value="UniProtKB-UniRule"/>
</dbReference>
<dbReference type="eggNOG" id="KOG3153">
    <property type="taxonomic scope" value="Eukaryota"/>
</dbReference>
<gene>
    <name evidence="10" type="ORF">MCYG_04241</name>
</gene>
<evidence type="ECO:0000256" key="7">
    <source>
        <dbReference type="PIRNR" id="PIRNR031057"/>
    </source>
</evidence>
<proteinExistence type="inferred from homology"/>
<dbReference type="EC" id="2.7.6.2" evidence="7"/>
<evidence type="ECO:0000256" key="1">
    <source>
        <dbReference type="ARBA" id="ARBA00005078"/>
    </source>
</evidence>
<name>C5FPA6_ARTOC</name>
<dbReference type="InterPro" id="IPR006282">
    <property type="entry name" value="Thi_PPkinase"/>
</dbReference>
<keyword evidence="6 7" id="KW-0067">ATP-binding</keyword>
<dbReference type="InterPro" id="IPR036371">
    <property type="entry name" value="TPK_B1-bd_sf"/>
</dbReference>
<feature type="transmembrane region" description="Helical" evidence="8">
    <location>
        <begin position="265"/>
        <end position="292"/>
    </location>
</feature>